<evidence type="ECO:0000256" key="1">
    <source>
        <dbReference type="SAM" id="MobiDB-lite"/>
    </source>
</evidence>
<organism evidence="2 3">
    <name type="scientific">Datura stramonium</name>
    <name type="common">Jimsonweed</name>
    <name type="synonym">Common thornapple</name>
    <dbReference type="NCBI Taxonomy" id="4076"/>
    <lineage>
        <taxon>Eukaryota</taxon>
        <taxon>Viridiplantae</taxon>
        <taxon>Streptophyta</taxon>
        <taxon>Embryophyta</taxon>
        <taxon>Tracheophyta</taxon>
        <taxon>Spermatophyta</taxon>
        <taxon>Magnoliopsida</taxon>
        <taxon>eudicotyledons</taxon>
        <taxon>Gunneridae</taxon>
        <taxon>Pentapetalae</taxon>
        <taxon>asterids</taxon>
        <taxon>lamiids</taxon>
        <taxon>Solanales</taxon>
        <taxon>Solanaceae</taxon>
        <taxon>Solanoideae</taxon>
        <taxon>Datureae</taxon>
        <taxon>Datura</taxon>
    </lineage>
</organism>
<name>A0ABS8TM72_DATST</name>
<gene>
    <name evidence="2" type="ORF">HAX54_013008</name>
</gene>
<sequence>MGSGFRYGCGVTAVSCRSVGDERMVPEKGDKEERDTERGDAVCLRSEEGGRSGRAAIQRRRKKDEEGEMGKGDVNGGFWFCVVGCFPAGKGGRDRVWFVLVGEERGEAAAAVKLFASEKKRREIERGLALAVLRPILAGNDGKR</sequence>
<dbReference type="Proteomes" id="UP000823775">
    <property type="component" value="Unassembled WGS sequence"/>
</dbReference>
<comment type="caution">
    <text evidence="2">The sequence shown here is derived from an EMBL/GenBank/DDBJ whole genome shotgun (WGS) entry which is preliminary data.</text>
</comment>
<evidence type="ECO:0000313" key="3">
    <source>
        <dbReference type="Proteomes" id="UP000823775"/>
    </source>
</evidence>
<protein>
    <submittedName>
        <fullName evidence="2">Uncharacterized protein</fullName>
    </submittedName>
</protein>
<feature type="compositionally biased region" description="Basic and acidic residues" evidence="1">
    <location>
        <begin position="22"/>
        <end position="51"/>
    </location>
</feature>
<proteinExistence type="predicted"/>
<evidence type="ECO:0000313" key="2">
    <source>
        <dbReference type="EMBL" id="MCD7472078.1"/>
    </source>
</evidence>
<reference evidence="2 3" key="1">
    <citation type="journal article" date="2021" name="BMC Genomics">
        <title>Datura genome reveals duplications of psychoactive alkaloid biosynthetic genes and high mutation rate following tissue culture.</title>
        <authorList>
            <person name="Rajewski A."/>
            <person name="Carter-House D."/>
            <person name="Stajich J."/>
            <person name="Litt A."/>
        </authorList>
    </citation>
    <scope>NUCLEOTIDE SEQUENCE [LARGE SCALE GENOMIC DNA]</scope>
    <source>
        <strain evidence="2">AR-01</strain>
    </source>
</reference>
<dbReference type="EMBL" id="JACEIK010001771">
    <property type="protein sequence ID" value="MCD7472078.1"/>
    <property type="molecule type" value="Genomic_DNA"/>
</dbReference>
<keyword evidence="3" id="KW-1185">Reference proteome</keyword>
<feature type="region of interest" description="Disordered" evidence="1">
    <location>
        <begin position="22"/>
        <end position="71"/>
    </location>
</feature>
<accession>A0ABS8TM72</accession>